<feature type="domain" description="ABC transmembrane type-2" evidence="9">
    <location>
        <begin position="357"/>
        <end position="598"/>
    </location>
</feature>
<protein>
    <recommendedName>
        <fullName evidence="8">Transport permease protein</fullName>
    </recommendedName>
</protein>
<keyword evidence="5 8" id="KW-0812">Transmembrane</keyword>
<evidence type="ECO:0000259" key="9">
    <source>
        <dbReference type="PROSITE" id="PS51012"/>
    </source>
</evidence>
<keyword evidence="4 8" id="KW-1003">Cell membrane</keyword>
<dbReference type="eggNOG" id="COG1682">
    <property type="taxonomic scope" value="Bacteria"/>
</dbReference>
<evidence type="ECO:0000256" key="2">
    <source>
        <dbReference type="ARBA" id="ARBA00007783"/>
    </source>
</evidence>
<evidence type="ECO:0000256" key="4">
    <source>
        <dbReference type="ARBA" id="ARBA00022475"/>
    </source>
</evidence>
<dbReference type="PANTHER" id="PTHR30413">
    <property type="entry name" value="INNER MEMBRANE TRANSPORT PERMEASE"/>
    <property type="match status" value="1"/>
</dbReference>
<name>A7NRH4_ROSCS</name>
<sequence>MSMARLAAPATWIVALSRQRGPLRLYQWLWLLVCALGALAAAAPRILSQPIRYETVATVQIDAVGRYHELYTDGQPDDDYRAVEMQAFELLRARRPDLGGPTYAVRFVPYSDGRVEIIAIGRAPLEAQVVADEAAETLARAVRAAGGREILRNLMGWELTEALQGRQPETAFQRLLREIIRTQAFPLNRAVEPVSAYITVDQLPQEELSDLARALEVREAQLTRIDIPALEIRRTTATGATLQQIDADLLRLTAGRQAIREALAYLYRNLGAAFAPDAPGDAYRASRAPLPERAVDRRIPLLLSLATVVGVLFGAAGVAIDRSAGAMRKVLELWAYRELIRNLVLRDLQVRYKGSALGYLWTQLAPLLLMLVFWFVFSAFFQADIAMFPVFLLVGLLPWNFASEAVNGGARSVIDNAALVKKVFFPREVLPLVAVLSSLVNFVLSLPMLLLVMAAVQWMYAPLRAIGAWTNFSWTFVYLPVLIGIQTIFLAGVALFLSALAVRYRDTVHLIGIFIQFWFFLTPVIYALDRVAGPLAQLVRWLNPMASLIEFYREILYGNAVAFGQIPTPNLPALDSVLRVLLTAFATLAIGYWYFQRRSGEFGERL</sequence>
<accession>A7NRH4</accession>
<evidence type="ECO:0000256" key="8">
    <source>
        <dbReference type="RuleBase" id="RU361157"/>
    </source>
</evidence>
<evidence type="ECO:0000256" key="6">
    <source>
        <dbReference type="ARBA" id="ARBA00022989"/>
    </source>
</evidence>
<dbReference type="PANTHER" id="PTHR30413:SF10">
    <property type="entry name" value="CAPSULE POLYSACCHARIDE EXPORT INNER-MEMBRANE PROTEIN CTRC"/>
    <property type="match status" value="1"/>
</dbReference>
<evidence type="ECO:0000256" key="3">
    <source>
        <dbReference type="ARBA" id="ARBA00022448"/>
    </source>
</evidence>
<comment type="similarity">
    <text evidence="2 8">Belongs to the ABC-2 integral membrane protein family.</text>
</comment>
<feature type="transmembrane region" description="Helical" evidence="8">
    <location>
        <begin position="577"/>
        <end position="595"/>
    </location>
</feature>
<feature type="transmembrane region" description="Helical" evidence="8">
    <location>
        <begin position="299"/>
        <end position="320"/>
    </location>
</feature>
<evidence type="ECO:0000256" key="7">
    <source>
        <dbReference type="ARBA" id="ARBA00023136"/>
    </source>
</evidence>
<dbReference type="KEGG" id="rca:Rcas_4139"/>
<reference evidence="10 11" key="1">
    <citation type="submission" date="2007-08" db="EMBL/GenBank/DDBJ databases">
        <title>Complete sequence of Roseiflexus castenholzii DSM 13941.</title>
        <authorList>
            <consortium name="US DOE Joint Genome Institute"/>
            <person name="Copeland A."/>
            <person name="Lucas S."/>
            <person name="Lapidus A."/>
            <person name="Barry K."/>
            <person name="Glavina del Rio T."/>
            <person name="Dalin E."/>
            <person name="Tice H."/>
            <person name="Pitluck S."/>
            <person name="Thompson L.S."/>
            <person name="Brettin T."/>
            <person name="Bruce D."/>
            <person name="Detter J.C."/>
            <person name="Han C."/>
            <person name="Tapia R."/>
            <person name="Schmutz J."/>
            <person name="Larimer F."/>
            <person name="Land M."/>
            <person name="Hauser L."/>
            <person name="Kyrpides N."/>
            <person name="Mikhailova N."/>
            <person name="Bryant D.A."/>
            <person name="Hanada S."/>
            <person name="Tsukatani Y."/>
            <person name="Richardson P."/>
        </authorList>
    </citation>
    <scope>NUCLEOTIDE SEQUENCE [LARGE SCALE GENOMIC DNA]</scope>
    <source>
        <strain evidence="11">DSM 13941 / HLO8</strain>
    </source>
</reference>
<feature type="transmembrane region" description="Helical" evidence="8">
    <location>
        <begin position="429"/>
        <end position="456"/>
    </location>
</feature>
<evidence type="ECO:0000313" key="11">
    <source>
        <dbReference type="Proteomes" id="UP000000263"/>
    </source>
</evidence>
<comment type="subcellular location">
    <subcellularLocation>
        <location evidence="1 8">Cell membrane</location>
        <topology evidence="1 8">Multi-pass membrane protein</topology>
    </subcellularLocation>
</comment>
<keyword evidence="7 8" id="KW-0472">Membrane</keyword>
<dbReference type="Pfam" id="PF01061">
    <property type="entry name" value="ABC2_membrane"/>
    <property type="match status" value="1"/>
</dbReference>
<dbReference type="GO" id="GO:0005886">
    <property type="term" value="C:plasma membrane"/>
    <property type="evidence" value="ECO:0007669"/>
    <property type="project" value="UniProtKB-SubCell"/>
</dbReference>
<feature type="transmembrane region" description="Helical" evidence="8">
    <location>
        <begin position="508"/>
        <end position="528"/>
    </location>
</feature>
<dbReference type="Proteomes" id="UP000000263">
    <property type="component" value="Chromosome"/>
</dbReference>
<dbReference type="GO" id="GO:0015920">
    <property type="term" value="P:lipopolysaccharide transport"/>
    <property type="evidence" value="ECO:0007669"/>
    <property type="project" value="TreeGrafter"/>
</dbReference>
<dbReference type="PROSITE" id="PS51012">
    <property type="entry name" value="ABC_TM2"/>
    <property type="match status" value="1"/>
</dbReference>
<keyword evidence="6 8" id="KW-1133">Transmembrane helix</keyword>
<dbReference type="InterPro" id="IPR047817">
    <property type="entry name" value="ABC2_TM_bact-type"/>
</dbReference>
<dbReference type="AlphaFoldDB" id="A7NRH4"/>
<dbReference type="eggNOG" id="COG3206">
    <property type="taxonomic scope" value="Bacteria"/>
</dbReference>
<dbReference type="InterPro" id="IPR013525">
    <property type="entry name" value="ABC2_TM"/>
</dbReference>
<evidence type="ECO:0000256" key="5">
    <source>
        <dbReference type="ARBA" id="ARBA00022692"/>
    </source>
</evidence>
<dbReference type="GO" id="GO:0140359">
    <property type="term" value="F:ABC-type transporter activity"/>
    <property type="evidence" value="ECO:0007669"/>
    <property type="project" value="InterPro"/>
</dbReference>
<organism evidence="10 11">
    <name type="scientific">Roseiflexus castenholzii (strain DSM 13941 / HLO8)</name>
    <dbReference type="NCBI Taxonomy" id="383372"/>
    <lineage>
        <taxon>Bacteria</taxon>
        <taxon>Bacillati</taxon>
        <taxon>Chloroflexota</taxon>
        <taxon>Chloroflexia</taxon>
        <taxon>Chloroflexales</taxon>
        <taxon>Roseiflexineae</taxon>
        <taxon>Roseiflexaceae</taxon>
        <taxon>Roseiflexus</taxon>
    </lineage>
</organism>
<feature type="transmembrane region" description="Helical" evidence="8">
    <location>
        <begin position="476"/>
        <end position="501"/>
    </location>
</feature>
<dbReference type="EMBL" id="CP000804">
    <property type="protein sequence ID" value="ABU60170.1"/>
    <property type="molecule type" value="Genomic_DNA"/>
</dbReference>
<proteinExistence type="inferred from homology"/>
<feature type="transmembrane region" description="Helical" evidence="8">
    <location>
        <begin position="383"/>
        <end position="402"/>
    </location>
</feature>
<evidence type="ECO:0000256" key="1">
    <source>
        <dbReference type="ARBA" id="ARBA00004651"/>
    </source>
</evidence>
<keyword evidence="3 8" id="KW-0813">Transport</keyword>
<keyword evidence="11" id="KW-1185">Reference proteome</keyword>
<gene>
    <name evidence="10" type="ordered locus">Rcas_4139</name>
</gene>
<dbReference type="HOGENOM" id="CLU_478006_0_0_0"/>
<feature type="transmembrane region" description="Helical" evidence="8">
    <location>
        <begin position="356"/>
        <end position="377"/>
    </location>
</feature>
<dbReference type="STRING" id="383372.Rcas_4139"/>
<evidence type="ECO:0000313" key="10">
    <source>
        <dbReference type="EMBL" id="ABU60170.1"/>
    </source>
</evidence>